<evidence type="ECO:0000256" key="1">
    <source>
        <dbReference type="SAM" id="MobiDB-lite"/>
    </source>
</evidence>
<keyword evidence="2" id="KW-1185">Reference proteome</keyword>
<sequence length="143" mass="15660">MGAPNTNLLDNINQCIANLSRDQSSNWLAVCENQAPNWIRSRQRGNQPATSNQNQSFNILRGPHNGNQPPFGRQNQSFNGLGGRQNGNQGPSGRQNVNRPHNASQSHQNRSDSVTLKSSCSDVIQPGKRCSFLAQFVTGGFED</sequence>
<feature type="compositionally biased region" description="Polar residues" evidence="1">
    <location>
        <begin position="65"/>
        <end position="78"/>
    </location>
</feature>
<feature type="region of interest" description="Disordered" evidence="1">
    <location>
        <begin position="39"/>
        <end position="118"/>
    </location>
</feature>
<dbReference type="Proteomes" id="UP000079169">
    <property type="component" value="Unplaced"/>
</dbReference>
<dbReference type="PaxDb" id="121845-A0A3Q0JJ65"/>
<evidence type="ECO:0000313" key="3">
    <source>
        <dbReference type="RefSeq" id="XP_026688419.1"/>
    </source>
</evidence>
<reference evidence="3" key="1">
    <citation type="submission" date="2025-08" db="UniProtKB">
        <authorList>
            <consortium name="RefSeq"/>
        </authorList>
    </citation>
    <scope>IDENTIFICATION</scope>
</reference>
<protein>
    <submittedName>
        <fullName evidence="3">Uncharacterized protein LOC103522515</fullName>
    </submittedName>
</protein>
<dbReference type="GeneID" id="103522515"/>
<dbReference type="KEGG" id="dci:103522515"/>
<name>A0A3Q0JJ65_DIACI</name>
<feature type="compositionally biased region" description="Polar residues" evidence="1">
    <location>
        <begin position="44"/>
        <end position="58"/>
    </location>
</feature>
<dbReference type="RefSeq" id="XP_026688419.1">
    <property type="nucleotide sequence ID" value="XM_026832618.1"/>
</dbReference>
<evidence type="ECO:0000313" key="2">
    <source>
        <dbReference type="Proteomes" id="UP000079169"/>
    </source>
</evidence>
<feature type="compositionally biased region" description="Polar residues" evidence="1">
    <location>
        <begin position="91"/>
        <end position="118"/>
    </location>
</feature>
<organism evidence="2 3">
    <name type="scientific">Diaphorina citri</name>
    <name type="common">Asian citrus psyllid</name>
    <dbReference type="NCBI Taxonomy" id="121845"/>
    <lineage>
        <taxon>Eukaryota</taxon>
        <taxon>Metazoa</taxon>
        <taxon>Ecdysozoa</taxon>
        <taxon>Arthropoda</taxon>
        <taxon>Hexapoda</taxon>
        <taxon>Insecta</taxon>
        <taxon>Pterygota</taxon>
        <taxon>Neoptera</taxon>
        <taxon>Paraneoptera</taxon>
        <taxon>Hemiptera</taxon>
        <taxon>Sternorrhyncha</taxon>
        <taxon>Psylloidea</taxon>
        <taxon>Psyllidae</taxon>
        <taxon>Diaphorininae</taxon>
        <taxon>Diaphorina</taxon>
    </lineage>
</organism>
<proteinExistence type="predicted"/>
<accession>A0A3Q0JJ65</accession>
<dbReference type="AlphaFoldDB" id="A0A3Q0JJ65"/>
<gene>
    <name evidence="3" type="primary">LOC103522515</name>
</gene>